<feature type="transmembrane region" description="Helical" evidence="7">
    <location>
        <begin position="6"/>
        <end position="23"/>
    </location>
</feature>
<protein>
    <submittedName>
        <fullName evidence="9">ABC transporter permease</fullName>
    </submittedName>
</protein>
<dbReference type="InterPro" id="IPR000515">
    <property type="entry name" value="MetI-like"/>
</dbReference>
<keyword evidence="6 7" id="KW-0472">Membrane</keyword>
<organism evidence="9 10">
    <name type="scientific">Kosmotoga pacifica</name>
    <dbReference type="NCBI Taxonomy" id="1330330"/>
    <lineage>
        <taxon>Bacteria</taxon>
        <taxon>Thermotogati</taxon>
        <taxon>Thermotogota</taxon>
        <taxon>Thermotogae</taxon>
        <taxon>Kosmotogales</taxon>
        <taxon>Kosmotogaceae</taxon>
        <taxon>Kosmotoga</taxon>
    </lineage>
</organism>
<reference evidence="9 10" key="1">
    <citation type="submission" date="2015-04" db="EMBL/GenBank/DDBJ databases">
        <title>Complete Genome Sequence of Kosmotoga pacifica SLHLJ1.</title>
        <authorList>
            <person name="Jiang L.J."/>
            <person name="Shao Z.Z."/>
            <person name="Jebbar M."/>
        </authorList>
    </citation>
    <scope>NUCLEOTIDE SEQUENCE [LARGE SCALE GENOMIC DNA]</scope>
    <source>
        <strain evidence="9 10">SLHLJ1</strain>
    </source>
</reference>
<dbReference type="SUPFAM" id="SSF161098">
    <property type="entry name" value="MetI-like"/>
    <property type="match status" value="2"/>
</dbReference>
<gene>
    <name evidence="9" type="ORF">IX53_01405</name>
</gene>
<feature type="transmembrane region" description="Helical" evidence="7">
    <location>
        <begin position="532"/>
        <end position="555"/>
    </location>
</feature>
<dbReference type="Proteomes" id="UP000035159">
    <property type="component" value="Chromosome"/>
</dbReference>
<evidence type="ECO:0000256" key="4">
    <source>
        <dbReference type="ARBA" id="ARBA00022692"/>
    </source>
</evidence>
<evidence type="ECO:0000256" key="2">
    <source>
        <dbReference type="ARBA" id="ARBA00022448"/>
    </source>
</evidence>
<dbReference type="STRING" id="1330330.IX53_01405"/>
<dbReference type="PANTHER" id="PTHR32243:SF24">
    <property type="entry name" value="DIACETYLCHITOBIOSE UPTAKE SYSTEM PERMEASE PROTEIN NGCG"/>
    <property type="match status" value="1"/>
</dbReference>
<feature type="transmembrane region" description="Helical" evidence="7">
    <location>
        <begin position="85"/>
        <end position="103"/>
    </location>
</feature>
<evidence type="ECO:0000256" key="1">
    <source>
        <dbReference type="ARBA" id="ARBA00004651"/>
    </source>
</evidence>
<dbReference type="KEGG" id="kpf:IX53_01405"/>
<dbReference type="Pfam" id="PF00528">
    <property type="entry name" value="BPD_transp_1"/>
    <property type="match status" value="1"/>
</dbReference>
<evidence type="ECO:0000313" key="10">
    <source>
        <dbReference type="Proteomes" id="UP000035159"/>
    </source>
</evidence>
<feature type="transmembrane region" description="Helical" evidence="7">
    <location>
        <begin position="356"/>
        <end position="373"/>
    </location>
</feature>
<dbReference type="InterPro" id="IPR050901">
    <property type="entry name" value="BP-dep_ABC_trans_perm"/>
</dbReference>
<feature type="transmembrane region" description="Helical" evidence="7">
    <location>
        <begin position="276"/>
        <end position="298"/>
    </location>
</feature>
<proteinExistence type="inferred from homology"/>
<sequence length="678" mass="77030">MSVILYTIISIAIITIFIIFKRDALMSLPVFLLVLLVTLLPIGWAIFLSFFDLSAGGEADFVGGIYFQQVFADDGFKLSIRITSLWAFLKVSLEFIVSFYLALLLKETGKIGKFLLLMLGIGWFVPSYISVNAWRAMLLFIGRYLEHFGFGFNISLQPMAAFIASIIVNVLLSIPLTTFIIIAMLRNVPREIGDILAIDGCEDSIRASVYFGQIRYALIPFYFFQYVRAFKGFSTIYLLTGSGPIVPGGFTPRTLVGSTSTLGIVLYQKFSLYENYGMLSAYSLVTGIFLMIWILVAFISRFRVPARHRLVLIIASGVHIMSAFYLKWNIHLFTLSLLYFLLIWLIPYYKRVFRVLAILVMAYDAGFFLLQLLRYGWSGIEPSTLISLPALLLSLRYRLPVPNFSVPVLLKQSFKFLIPFISLFLLTYVVLLGLSVDNTPYPSGKWTLANLEKVFFVQKIWKNLFNTLWIAILSSTILFISIVPFSYVYTRSRKPLIKVVGVVILFGSIYAGMHTLLPLYEIFDRLKLTDTIFGVSLIVANQSLPIAFVVLSGFFSSIPREFREVAQLEGVGEYHYFRKVIVPLGLPVIFSVIIYNVVNAWNSFTIPLLFIESARLMPLSLKLFNYAGEIGSYYTKWNLFGAASIIGIIPVLFLFRYSERFLYARFLGEGGINYEQHF</sequence>
<keyword evidence="4 7" id="KW-0812">Transmembrane</keyword>
<keyword evidence="2 7" id="KW-0813">Transport</keyword>
<dbReference type="PANTHER" id="PTHR32243">
    <property type="entry name" value="MALTOSE TRANSPORT SYSTEM PERMEASE-RELATED"/>
    <property type="match status" value="1"/>
</dbReference>
<dbReference type="PATRIC" id="fig|1330330.3.peg.285"/>
<keyword evidence="5 7" id="KW-1133">Transmembrane helix</keyword>
<name>A0A0G2ZD13_9BACT</name>
<dbReference type="CDD" id="cd06261">
    <property type="entry name" value="TM_PBP2"/>
    <property type="match status" value="1"/>
</dbReference>
<accession>A0A0G2ZD13</accession>
<dbReference type="PROSITE" id="PS50928">
    <property type="entry name" value="ABC_TM1"/>
    <property type="match status" value="2"/>
</dbReference>
<dbReference type="RefSeq" id="WP_047753833.1">
    <property type="nucleotide sequence ID" value="NZ_CAJUHA010000022.1"/>
</dbReference>
<feature type="transmembrane region" description="Helical" evidence="7">
    <location>
        <begin position="468"/>
        <end position="489"/>
    </location>
</feature>
<evidence type="ECO:0000256" key="5">
    <source>
        <dbReference type="ARBA" id="ARBA00022989"/>
    </source>
</evidence>
<feature type="transmembrane region" description="Helical" evidence="7">
    <location>
        <begin position="30"/>
        <end position="51"/>
    </location>
</feature>
<dbReference type="GO" id="GO:0055085">
    <property type="term" value="P:transmembrane transport"/>
    <property type="evidence" value="ECO:0007669"/>
    <property type="project" value="InterPro"/>
</dbReference>
<feature type="transmembrane region" description="Helical" evidence="7">
    <location>
        <begin position="332"/>
        <end position="349"/>
    </location>
</feature>
<feature type="domain" description="ABC transmembrane type-1" evidence="8">
    <location>
        <begin position="80"/>
        <end position="297"/>
    </location>
</feature>
<feature type="transmembrane region" description="Helical" evidence="7">
    <location>
        <begin position="496"/>
        <end position="520"/>
    </location>
</feature>
<keyword evidence="10" id="KW-1185">Reference proteome</keyword>
<comment type="subcellular location">
    <subcellularLocation>
        <location evidence="1 7">Cell membrane</location>
        <topology evidence="1 7">Multi-pass membrane protein</topology>
    </subcellularLocation>
</comment>
<dbReference type="InterPro" id="IPR035906">
    <property type="entry name" value="MetI-like_sf"/>
</dbReference>
<feature type="transmembrane region" description="Helical" evidence="7">
    <location>
        <begin position="236"/>
        <end position="256"/>
    </location>
</feature>
<evidence type="ECO:0000313" key="9">
    <source>
        <dbReference type="EMBL" id="AKI96698.1"/>
    </source>
</evidence>
<dbReference type="EMBL" id="CP011232">
    <property type="protein sequence ID" value="AKI96698.1"/>
    <property type="molecule type" value="Genomic_DNA"/>
</dbReference>
<dbReference type="Gene3D" id="1.10.3720.10">
    <property type="entry name" value="MetI-like"/>
    <property type="match status" value="2"/>
</dbReference>
<evidence type="ECO:0000259" key="8">
    <source>
        <dbReference type="PROSITE" id="PS50928"/>
    </source>
</evidence>
<evidence type="ECO:0000256" key="7">
    <source>
        <dbReference type="RuleBase" id="RU363032"/>
    </source>
</evidence>
<comment type="similarity">
    <text evidence="7">Belongs to the binding-protein-dependent transport system permease family.</text>
</comment>
<feature type="transmembrane region" description="Helical" evidence="7">
    <location>
        <begin position="576"/>
        <end position="598"/>
    </location>
</feature>
<evidence type="ECO:0000256" key="3">
    <source>
        <dbReference type="ARBA" id="ARBA00022475"/>
    </source>
</evidence>
<keyword evidence="3" id="KW-1003">Cell membrane</keyword>
<feature type="transmembrane region" description="Helical" evidence="7">
    <location>
        <begin position="416"/>
        <end position="436"/>
    </location>
</feature>
<dbReference type="GO" id="GO:0005886">
    <property type="term" value="C:plasma membrane"/>
    <property type="evidence" value="ECO:0007669"/>
    <property type="project" value="UniProtKB-SubCell"/>
</dbReference>
<feature type="domain" description="ABC transmembrane type-1" evidence="8">
    <location>
        <begin position="464"/>
        <end position="658"/>
    </location>
</feature>
<evidence type="ECO:0000256" key="6">
    <source>
        <dbReference type="ARBA" id="ARBA00023136"/>
    </source>
</evidence>
<feature type="transmembrane region" description="Helical" evidence="7">
    <location>
        <begin position="161"/>
        <end position="185"/>
    </location>
</feature>
<dbReference type="AlphaFoldDB" id="A0A0G2ZD13"/>
<feature type="transmembrane region" description="Helical" evidence="7">
    <location>
        <begin position="115"/>
        <end position="141"/>
    </location>
</feature>
<feature type="transmembrane region" description="Helical" evidence="7">
    <location>
        <begin position="637"/>
        <end position="655"/>
    </location>
</feature>